<name>A0AAJ0AAX2_9PEZI</name>
<dbReference type="RefSeq" id="XP_060424533.1">
    <property type="nucleotide sequence ID" value="XM_060575989.1"/>
</dbReference>
<reference evidence="1" key="1">
    <citation type="submission" date="2021-06" db="EMBL/GenBank/DDBJ databases">
        <title>Comparative genomics, transcriptomics and evolutionary studies reveal genomic signatures of adaptation to plant cell wall in hemibiotrophic fungi.</title>
        <authorList>
            <consortium name="DOE Joint Genome Institute"/>
            <person name="Baroncelli R."/>
            <person name="Diaz J.F."/>
            <person name="Benocci T."/>
            <person name="Peng M."/>
            <person name="Battaglia E."/>
            <person name="Haridas S."/>
            <person name="Andreopoulos W."/>
            <person name="Labutti K."/>
            <person name="Pangilinan J."/>
            <person name="Floch G.L."/>
            <person name="Makela M.R."/>
            <person name="Henrissat B."/>
            <person name="Grigoriev I.V."/>
            <person name="Crouch J.A."/>
            <person name="De Vries R.P."/>
            <person name="Sukno S.A."/>
            <person name="Thon M.R."/>
        </authorList>
    </citation>
    <scope>NUCLEOTIDE SEQUENCE</scope>
    <source>
        <strain evidence="1">CBS 193.32</strain>
    </source>
</reference>
<gene>
    <name evidence="1" type="ORF">BDP55DRAFT_678395</name>
</gene>
<dbReference type="Proteomes" id="UP001224890">
    <property type="component" value="Unassembled WGS sequence"/>
</dbReference>
<dbReference type="EMBL" id="JAHMHR010000056">
    <property type="protein sequence ID" value="KAK1659769.1"/>
    <property type="molecule type" value="Genomic_DNA"/>
</dbReference>
<dbReference type="GeneID" id="85460515"/>
<keyword evidence="2" id="KW-1185">Reference proteome</keyword>
<comment type="caution">
    <text evidence="1">The sequence shown here is derived from an EMBL/GenBank/DDBJ whole genome shotgun (WGS) entry which is preliminary data.</text>
</comment>
<organism evidence="1 2">
    <name type="scientific">Colletotrichum godetiae</name>
    <dbReference type="NCBI Taxonomy" id="1209918"/>
    <lineage>
        <taxon>Eukaryota</taxon>
        <taxon>Fungi</taxon>
        <taxon>Dikarya</taxon>
        <taxon>Ascomycota</taxon>
        <taxon>Pezizomycotina</taxon>
        <taxon>Sordariomycetes</taxon>
        <taxon>Hypocreomycetidae</taxon>
        <taxon>Glomerellales</taxon>
        <taxon>Glomerellaceae</taxon>
        <taxon>Colletotrichum</taxon>
        <taxon>Colletotrichum acutatum species complex</taxon>
    </lineage>
</organism>
<sequence>MKRIPESRRACLFSFCCMSAQCCLVGDLPINSERLYCRALFDMMAARLLHETSLTMMMPQPSPSAIRPVCFWTWSCSPARLGVSWLS</sequence>
<accession>A0AAJ0AAX2</accession>
<protein>
    <submittedName>
        <fullName evidence="1">Uncharacterized protein</fullName>
    </submittedName>
</protein>
<evidence type="ECO:0000313" key="1">
    <source>
        <dbReference type="EMBL" id="KAK1659769.1"/>
    </source>
</evidence>
<dbReference type="AlphaFoldDB" id="A0AAJ0AAX2"/>
<proteinExistence type="predicted"/>
<evidence type="ECO:0000313" key="2">
    <source>
        <dbReference type="Proteomes" id="UP001224890"/>
    </source>
</evidence>